<gene>
    <name evidence="1" type="ORF">PM3016_4070</name>
</gene>
<organism evidence="1 2">
    <name type="scientific">Paenibacillus mucilaginosus 3016</name>
    <dbReference type="NCBI Taxonomy" id="1116391"/>
    <lineage>
        <taxon>Bacteria</taxon>
        <taxon>Bacillati</taxon>
        <taxon>Bacillota</taxon>
        <taxon>Bacilli</taxon>
        <taxon>Bacillales</taxon>
        <taxon>Paenibacillaceae</taxon>
        <taxon>Paenibacillus</taxon>
    </lineage>
</organism>
<evidence type="ECO:0000313" key="2">
    <source>
        <dbReference type="Proteomes" id="UP000007523"/>
    </source>
</evidence>
<sequence length="45" mass="5220">MRTKNRLTMTHSPCLGMNARLADMNRLWRDSFDETEDIPGLLQAL</sequence>
<name>H6NK01_9BACL</name>
<dbReference type="HOGENOM" id="CLU_3202899_0_0_9"/>
<keyword evidence="2" id="KW-1185">Reference proteome</keyword>
<proteinExistence type="predicted"/>
<dbReference type="AlphaFoldDB" id="H6NK01"/>
<reference evidence="1 2" key="1">
    <citation type="journal article" date="2012" name="J. Bacteriol.">
        <title>Complete Genome Sequence of Paenibacillus mucilaginosus 3016, a Bacterium Functional as Microbial Fertilizer.</title>
        <authorList>
            <person name="Ma M."/>
            <person name="Wang Z."/>
            <person name="Li L."/>
            <person name="Jiang X."/>
            <person name="Guan D."/>
            <person name="Cao F."/>
            <person name="Chen H."/>
            <person name="Wang X."/>
            <person name="Shen D."/>
            <person name="Du B."/>
            <person name="Li J."/>
        </authorList>
    </citation>
    <scope>NUCLEOTIDE SEQUENCE [LARGE SCALE GENOMIC DNA]</scope>
    <source>
        <strain evidence="1 2">3016</strain>
    </source>
</reference>
<evidence type="ECO:0000313" key="1">
    <source>
        <dbReference type="EMBL" id="AFC30854.1"/>
    </source>
</evidence>
<dbReference type="KEGG" id="pmq:PM3016_4070"/>
<protein>
    <submittedName>
        <fullName evidence="1">Uncharacterized protein</fullName>
    </submittedName>
</protein>
<dbReference type="EMBL" id="CP003235">
    <property type="protein sequence ID" value="AFC30854.1"/>
    <property type="molecule type" value="Genomic_DNA"/>
</dbReference>
<accession>H6NK01</accession>
<dbReference type="Proteomes" id="UP000007523">
    <property type="component" value="Chromosome"/>
</dbReference>